<dbReference type="EMBL" id="JAYWIO010000003">
    <property type="protein sequence ID" value="KAK7276254.1"/>
    <property type="molecule type" value="Genomic_DNA"/>
</dbReference>
<reference evidence="2 3" key="1">
    <citation type="submission" date="2024-01" db="EMBL/GenBank/DDBJ databases">
        <title>The genomes of 5 underutilized Papilionoideae crops provide insights into root nodulation and disease resistanc.</title>
        <authorList>
            <person name="Yuan L."/>
        </authorList>
    </citation>
    <scope>NUCLEOTIDE SEQUENCE [LARGE SCALE GENOMIC DNA]</scope>
    <source>
        <strain evidence="2">ZHUSHIDOU_FW_LH</strain>
        <tissue evidence="2">Leaf</tissue>
    </source>
</reference>
<protein>
    <submittedName>
        <fullName evidence="2">Uncharacterized protein</fullName>
    </submittedName>
</protein>
<keyword evidence="1" id="KW-0472">Membrane</keyword>
<name>A0AAN9FH72_CROPI</name>
<keyword evidence="1" id="KW-0812">Transmembrane</keyword>
<evidence type="ECO:0000313" key="2">
    <source>
        <dbReference type="EMBL" id="KAK7276254.1"/>
    </source>
</evidence>
<accession>A0AAN9FH72</accession>
<keyword evidence="1" id="KW-1133">Transmembrane helix</keyword>
<gene>
    <name evidence="2" type="ORF">RIF29_17392</name>
</gene>
<evidence type="ECO:0000313" key="3">
    <source>
        <dbReference type="Proteomes" id="UP001372338"/>
    </source>
</evidence>
<keyword evidence="3" id="KW-1185">Reference proteome</keyword>
<evidence type="ECO:0000256" key="1">
    <source>
        <dbReference type="SAM" id="Phobius"/>
    </source>
</evidence>
<proteinExistence type="predicted"/>
<dbReference type="Proteomes" id="UP001372338">
    <property type="component" value="Unassembled WGS sequence"/>
</dbReference>
<sequence>MPTWCSCSKSPKLLSHESESTLSFHMHEFRIYRRKLISTIATGYLKNGDQESFRSFAPMVQLSGRNFDPSDYKNDRVDSQHKLKILLIVITTLMASAIIAFAAYLIGKWRARQRLARLMATLPEGIYPL</sequence>
<feature type="transmembrane region" description="Helical" evidence="1">
    <location>
        <begin position="85"/>
        <end position="107"/>
    </location>
</feature>
<dbReference type="AlphaFoldDB" id="A0AAN9FH72"/>
<comment type="caution">
    <text evidence="2">The sequence shown here is derived from an EMBL/GenBank/DDBJ whole genome shotgun (WGS) entry which is preliminary data.</text>
</comment>
<organism evidence="2 3">
    <name type="scientific">Crotalaria pallida</name>
    <name type="common">Smooth rattlebox</name>
    <name type="synonym">Crotalaria striata</name>
    <dbReference type="NCBI Taxonomy" id="3830"/>
    <lineage>
        <taxon>Eukaryota</taxon>
        <taxon>Viridiplantae</taxon>
        <taxon>Streptophyta</taxon>
        <taxon>Embryophyta</taxon>
        <taxon>Tracheophyta</taxon>
        <taxon>Spermatophyta</taxon>
        <taxon>Magnoliopsida</taxon>
        <taxon>eudicotyledons</taxon>
        <taxon>Gunneridae</taxon>
        <taxon>Pentapetalae</taxon>
        <taxon>rosids</taxon>
        <taxon>fabids</taxon>
        <taxon>Fabales</taxon>
        <taxon>Fabaceae</taxon>
        <taxon>Papilionoideae</taxon>
        <taxon>50 kb inversion clade</taxon>
        <taxon>genistoids sensu lato</taxon>
        <taxon>core genistoids</taxon>
        <taxon>Crotalarieae</taxon>
        <taxon>Crotalaria</taxon>
    </lineage>
</organism>